<comment type="caution">
    <text evidence="4">The sequence shown here is derived from an EMBL/GenBank/DDBJ whole genome shotgun (WGS) entry which is preliminary data.</text>
</comment>
<dbReference type="InterPro" id="IPR027159">
    <property type="entry name" value="CBP80"/>
</dbReference>
<dbReference type="InterPro" id="IPR016024">
    <property type="entry name" value="ARM-type_fold"/>
</dbReference>
<dbReference type="EMBL" id="JAKELL010000059">
    <property type="protein sequence ID" value="KAH8985894.1"/>
    <property type="molecule type" value="Genomic_DNA"/>
</dbReference>
<evidence type="ECO:0000259" key="2">
    <source>
        <dbReference type="Pfam" id="PF09088"/>
    </source>
</evidence>
<dbReference type="GO" id="GO:0000184">
    <property type="term" value="P:nuclear-transcribed mRNA catabolic process, nonsense-mediated decay"/>
    <property type="evidence" value="ECO:0007669"/>
    <property type="project" value="TreeGrafter"/>
</dbReference>
<evidence type="ECO:0000256" key="1">
    <source>
        <dbReference type="SAM" id="MobiDB-lite"/>
    </source>
</evidence>
<evidence type="ECO:0000313" key="4">
    <source>
        <dbReference type="EMBL" id="KAH8985894.1"/>
    </source>
</evidence>
<protein>
    <submittedName>
        <fullName evidence="4">MIF4G like-domain-containing protein</fullName>
    </submittedName>
</protein>
<dbReference type="AlphaFoldDB" id="A0AAD4Q5H0"/>
<dbReference type="Pfam" id="PF09090">
    <property type="entry name" value="MIF4G_like_2"/>
    <property type="match status" value="1"/>
</dbReference>
<evidence type="ECO:0000259" key="3">
    <source>
        <dbReference type="Pfam" id="PF09090"/>
    </source>
</evidence>
<keyword evidence="5" id="KW-1185">Reference proteome</keyword>
<dbReference type="PANTHER" id="PTHR12412">
    <property type="entry name" value="CAP BINDING PROTEIN"/>
    <property type="match status" value="1"/>
</dbReference>
<dbReference type="GO" id="GO:0006406">
    <property type="term" value="P:mRNA export from nucleus"/>
    <property type="evidence" value="ECO:0007669"/>
    <property type="project" value="InterPro"/>
</dbReference>
<accession>A0AAD4Q5H0</accession>
<feature type="region of interest" description="Disordered" evidence="1">
    <location>
        <begin position="544"/>
        <end position="567"/>
    </location>
</feature>
<organism evidence="4 5">
    <name type="scientific">Lactarius akahatsu</name>
    <dbReference type="NCBI Taxonomy" id="416441"/>
    <lineage>
        <taxon>Eukaryota</taxon>
        <taxon>Fungi</taxon>
        <taxon>Dikarya</taxon>
        <taxon>Basidiomycota</taxon>
        <taxon>Agaricomycotina</taxon>
        <taxon>Agaricomycetes</taxon>
        <taxon>Russulales</taxon>
        <taxon>Russulaceae</taxon>
        <taxon>Lactarius</taxon>
    </lineage>
</organism>
<dbReference type="Gene3D" id="1.25.40.180">
    <property type="match status" value="3"/>
</dbReference>
<reference evidence="4" key="1">
    <citation type="submission" date="2022-01" db="EMBL/GenBank/DDBJ databases">
        <title>Comparative genomics reveals a dynamic genome evolution in the ectomycorrhizal milk-cap (Lactarius) mushrooms.</title>
        <authorList>
            <consortium name="DOE Joint Genome Institute"/>
            <person name="Lebreton A."/>
            <person name="Tang N."/>
            <person name="Kuo A."/>
            <person name="LaButti K."/>
            <person name="Drula E."/>
            <person name="Barry K."/>
            <person name="Clum A."/>
            <person name="Lipzen A."/>
            <person name="Mousain D."/>
            <person name="Ng V."/>
            <person name="Wang R."/>
            <person name="Wang X."/>
            <person name="Dai Y."/>
            <person name="Henrissat B."/>
            <person name="Grigoriev I.V."/>
            <person name="Guerin-Laguette A."/>
            <person name="Yu F."/>
            <person name="Martin F.M."/>
        </authorList>
    </citation>
    <scope>NUCLEOTIDE SEQUENCE</scope>
    <source>
        <strain evidence="4">QP</strain>
    </source>
</reference>
<dbReference type="Proteomes" id="UP001201163">
    <property type="component" value="Unassembled WGS sequence"/>
</dbReference>
<gene>
    <name evidence="4" type="ORF">EDB92DRAFT_2091482</name>
</gene>
<dbReference type="InterPro" id="IPR015174">
    <property type="entry name" value="MIF4G-like_typ-2"/>
</dbReference>
<feature type="region of interest" description="Disordered" evidence="1">
    <location>
        <begin position="1"/>
        <end position="37"/>
    </location>
</feature>
<evidence type="ECO:0000313" key="5">
    <source>
        <dbReference type="Proteomes" id="UP001201163"/>
    </source>
</evidence>
<dbReference type="SUPFAM" id="SSF48371">
    <property type="entry name" value="ARM repeat"/>
    <property type="match status" value="3"/>
</dbReference>
<sequence length="887" mass="99090">MSYERHGGGFSGGGRRRRRDDYDNYEHRREAQESPDQKLKAAIIKFGEVDAEQELPQLAAKLHSQELSSVPAIAEGFRLAVTEQPYKIPSYAALLYDLSIPANNMNHAVGGEDDEPAGFTKPSLGRLILDDFWKGFQAYLDKLAWRETRLCIHFFAHLTVTNLISPQSMLGLLQSFTAVLDEFGVSNGRAKRAARCAVEGLMRACALFLACYSAGRVLKEHSASAVIEMIASVQAYNDSVVAAKWLVHPLANLQFPKIPVDHADEILDCAVAALKTLDLSDFVDVSSIFPQPYASMSTSTIVPFDLPSVLVPPEVIELEVLSTESSGDAPIKKEEWPEYMLSLFDNDVTPDPKSPAGYAVRSDIIDIVEIFEVNRKECARILVEYPKWSVKGTFKPRPGDPTDSPDRIPLLGRDWQLESTLIETILGAQFLLPESPAKPIYYTALITELCKLSPPTVGPAVGKSIRKLYAYCADGLDPEVLRRFAEWFSVHMSNFGFQWVWKEWVPDLALPAQHPKRIFAHRALELEVRLSYYDRVLKTLPQQFQEPSAGAMPDQAPGPTYEYEDPSSPHYDAAQGVLNQLRSRTKPEDVLVYLDTLKNTLSETADVSDDPDTVVRSVTIQSLLHIGARSFSHFLNAVERYLIVLRALSGSPEAKIHVLELVSSFWQRSRQMVGIVFDKLMQYQIVEPADVVAWVFAHNAGGLNWDLLRGAIDKANGRVVVARRRVATLRKEDDDAHARAKANANGGADAAAMEVDAETMHDPQVTQSEDSPQLVSALKAYAAVTREQKSTLARVLEGFIHALRSSSDTARRVITADAWDGHASWTDEEWVAWRTWMWYKHFCRVYSPYLRSFVTTLTVVSFSSLETATDDAAVLLKRIWRMSTGQE</sequence>
<dbReference type="GO" id="GO:0005634">
    <property type="term" value="C:nucleus"/>
    <property type="evidence" value="ECO:0007669"/>
    <property type="project" value="TreeGrafter"/>
</dbReference>
<feature type="compositionally biased region" description="Basic and acidic residues" evidence="1">
    <location>
        <begin position="19"/>
        <end position="37"/>
    </location>
</feature>
<feature type="domain" description="MIF4G-like type 1" evidence="2">
    <location>
        <begin position="350"/>
        <end position="542"/>
    </location>
</feature>
<proteinExistence type="predicted"/>
<dbReference type="GO" id="GO:0003729">
    <property type="term" value="F:mRNA binding"/>
    <property type="evidence" value="ECO:0007669"/>
    <property type="project" value="TreeGrafter"/>
</dbReference>
<name>A0AAD4Q5H0_9AGAM</name>
<dbReference type="InterPro" id="IPR015172">
    <property type="entry name" value="MIF4G-like_typ-1"/>
</dbReference>
<feature type="domain" description="MIF4G-like type 2" evidence="3">
    <location>
        <begin position="561"/>
        <end position="850"/>
    </location>
</feature>
<dbReference type="Pfam" id="PF09088">
    <property type="entry name" value="MIF4G_like"/>
    <property type="match status" value="1"/>
</dbReference>
<dbReference type="GO" id="GO:0000339">
    <property type="term" value="F:RNA cap binding"/>
    <property type="evidence" value="ECO:0007669"/>
    <property type="project" value="InterPro"/>
</dbReference>
<dbReference type="GO" id="GO:0005846">
    <property type="term" value="C:nuclear cap binding complex"/>
    <property type="evidence" value="ECO:0007669"/>
    <property type="project" value="InterPro"/>
</dbReference>
<dbReference type="PANTHER" id="PTHR12412:SF2">
    <property type="entry name" value="NUCLEAR CAP-BINDING PROTEIN SUBUNIT 1"/>
    <property type="match status" value="1"/>
</dbReference>